<protein>
    <recommendedName>
        <fullName evidence="2">Reverse transcriptase zinc-binding domain-containing protein</fullName>
    </recommendedName>
</protein>
<name>A0AAW2IXJ6_9LAMI</name>
<gene>
    <name evidence="3" type="ORF">Sangu_2747200</name>
</gene>
<organism evidence="3">
    <name type="scientific">Sesamum angustifolium</name>
    <dbReference type="NCBI Taxonomy" id="2727405"/>
    <lineage>
        <taxon>Eukaryota</taxon>
        <taxon>Viridiplantae</taxon>
        <taxon>Streptophyta</taxon>
        <taxon>Embryophyta</taxon>
        <taxon>Tracheophyta</taxon>
        <taxon>Spermatophyta</taxon>
        <taxon>Magnoliopsida</taxon>
        <taxon>eudicotyledons</taxon>
        <taxon>Gunneridae</taxon>
        <taxon>Pentapetalae</taxon>
        <taxon>asterids</taxon>
        <taxon>lamiids</taxon>
        <taxon>Lamiales</taxon>
        <taxon>Pedaliaceae</taxon>
        <taxon>Sesamum</taxon>
    </lineage>
</organism>
<reference evidence="3" key="1">
    <citation type="submission" date="2020-06" db="EMBL/GenBank/DDBJ databases">
        <authorList>
            <person name="Li T."/>
            <person name="Hu X."/>
            <person name="Zhang T."/>
            <person name="Song X."/>
            <person name="Zhang H."/>
            <person name="Dai N."/>
            <person name="Sheng W."/>
            <person name="Hou X."/>
            <person name="Wei L."/>
        </authorList>
    </citation>
    <scope>NUCLEOTIDE SEQUENCE</scope>
    <source>
        <strain evidence="3">G01</strain>
        <tissue evidence="3">Leaf</tissue>
    </source>
</reference>
<evidence type="ECO:0000256" key="1">
    <source>
        <dbReference type="SAM" id="MobiDB-lite"/>
    </source>
</evidence>
<evidence type="ECO:0000313" key="3">
    <source>
        <dbReference type="EMBL" id="KAL0286150.1"/>
    </source>
</evidence>
<reference evidence="3" key="2">
    <citation type="journal article" date="2024" name="Plant">
        <title>Genomic evolution and insights into agronomic trait innovations of Sesamum species.</title>
        <authorList>
            <person name="Miao H."/>
            <person name="Wang L."/>
            <person name="Qu L."/>
            <person name="Liu H."/>
            <person name="Sun Y."/>
            <person name="Le M."/>
            <person name="Wang Q."/>
            <person name="Wei S."/>
            <person name="Zheng Y."/>
            <person name="Lin W."/>
            <person name="Duan Y."/>
            <person name="Cao H."/>
            <person name="Xiong S."/>
            <person name="Wang X."/>
            <person name="Wei L."/>
            <person name="Li C."/>
            <person name="Ma Q."/>
            <person name="Ju M."/>
            <person name="Zhao R."/>
            <person name="Li G."/>
            <person name="Mu C."/>
            <person name="Tian Q."/>
            <person name="Mei H."/>
            <person name="Zhang T."/>
            <person name="Gao T."/>
            <person name="Zhang H."/>
        </authorList>
    </citation>
    <scope>NUCLEOTIDE SEQUENCE</scope>
    <source>
        <strain evidence="3">G01</strain>
    </source>
</reference>
<feature type="domain" description="Reverse transcriptase zinc-binding" evidence="2">
    <location>
        <begin position="107"/>
        <end position="171"/>
    </location>
</feature>
<accession>A0AAW2IXJ6</accession>
<evidence type="ECO:0000259" key="2">
    <source>
        <dbReference type="Pfam" id="PF13966"/>
    </source>
</evidence>
<proteinExistence type="predicted"/>
<comment type="caution">
    <text evidence="3">The sequence shown here is derived from an EMBL/GenBank/DDBJ whole genome shotgun (WGS) entry which is preliminary data.</text>
</comment>
<dbReference type="Pfam" id="PF13966">
    <property type="entry name" value="zf-RVT"/>
    <property type="match status" value="1"/>
</dbReference>
<sequence>MSNQNLGRPWIPSIDSFKPPKPPNPNPNWPSMVWDLIDQNAKSWKLDVITEIFPTTIVKEIKKIQIPDPLEPLHPFWAPSKSGKFLTKAIFNAIQLLESPMNQEDGSLGTRIWSLDLHNRLKIFIWRTMFDVLPTKCKLAQLFHITESECIFCGVQVEEAHHLFLCCPFRRNSGSSLIGK</sequence>
<dbReference type="AlphaFoldDB" id="A0AAW2IXJ6"/>
<feature type="region of interest" description="Disordered" evidence="1">
    <location>
        <begin position="1"/>
        <end position="25"/>
    </location>
</feature>
<dbReference type="InterPro" id="IPR026960">
    <property type="entry name" value="RVT-Znf"/>
</dbReference>
<dbReference type="EMBL" id="JACGWK010001553">
    <property type="protein sequence ID" value="KAL0286150.1"/>
    <property type="molecule type" value="Genomic_DNA"/>
</dbReference>